<gene>
    <name evidence="5" type="primary">ADK2</name>
    <name evidence="7" type="ORF">M419DRAFT_102993</name>
</gene>
<feature type="binding site" evidence="5">
    <location>
        <position position="232"/>
    </location>
    <ligand>
        <name>AMP</name>
        <dbReference type="ChEBI" id="CHEBI:456215"/>
    </ligand>
</feature>
<dbReference type="PANTHER" id="PTHR23359">
    <property type="entry name" value="NUCLEOTIDE KINASE"/>
    <property type="match status" value="1"/>
</dbReference>
<dbReference type="InterPro" id="IPR028586">
    <property type="entry name" value="AK3/Ak4_mitochondrial"/>
</dbReference>
<comment type="caution">
    <text evidence="5">Lacks conserved residue(s) required for the propagation of feature annotation.</text>
</comment>
<feature type="binding site" evidence="5">
    <location>
        <position position="188"/>
    </location>
    <ligand>
        <name>GTP</name>
        <dbReference type="ChEBI" id="CHEBI:37565"/>
    </ligand>
</feature>
<comment type="subcellular location">
    <subcellularLocation>
        <location evidence="5">Mitochondrion matrix</location>
    </subcellularLocation>
</comment>
<evidence type="ECO:0000313" key="7">
    <source>
        <dbReference type="EMBL" id="ETR98742.1"/>
    </source>
</evidence>
<dbReference type="EMBL" id="KI911160">
    <property type="protein sequence ID" value="ETR98742.1"/>
    <property type="molecule type" value="Genomic_DNA"/>
</dbReference>
<dbReference type="GO" id="GO:0005759">
    <property type="term" value="C:mitochondrial matrix"/>
    <property type="evidence" value="ECO:0007669"/>
    <property type="project" value="UniProtKB-SubCell"/>
</dbReference>
<dbReference type="OrthoDB" id="439792at2759"/>
<dbReference type="GO" id="GO:0005525">
    <property type="term" value="F:GTP binding"/>
    <property type="evidence" value="ECO:0007669"/>
    <property type="project" value="UniProtKB-KW"/>
</dbReference>
<feature type="binding site" evidence="5">
    <location>
        <begin position="64"/>
        <end position="66"/>
    </location>
    <ligand>
        <name>AMP</name>
        <dbReference type="ChEBI" id="CHEBI:456215"/>
    </ligand>
</feature>
<evidence type="ECO:0000256" key="5">
    <source>
        <dbReference type="HAMAP-Rule" id="MF_03169"/>
    </source>
</evidence>
<keyword evidence="5" id="KW-0342">GTP-binding</keyword>
<comment type="catalytic activity">
    <reaction evidence="5">
        <text>a ribonucleoside 5'-triphosphate + AMP = a ribonucleoside 5'-diphosphate + ADP</text>
        <dbReference type="Rhea" id="RHEA:13749"/>
        <dbReference type="ChEBI" id="CHEBI:57930"/>
        <dbReference type="ChEBI" id="CHEBI:61557"/>
        <dbReference type="ChEBI" id="CHEBI:456215"/>
        <dbReference type="ChEBI" id="CHEBI:456216"/>
        <dbReference type="EC" id="2.7.4.10"/>
    </reaction>
</comment>
<dbReference type="KEGG" id="trr:M419DRAFT_102993"/>
<comment type="similarity">
    <text evidence="5">Belongs to the adenylate kinase family. AK3 subfamily.</text>
</comment>
<keyword evidence="3 5" id="KW-0418">Kinase</keyword>
<evidence type="ECO:0000256" key="3">
    <source>
        <dbReference type="ARBA" id="ARBA00022777"/>
    </source>
</evidence>
<feature type="binding site" evidence="5">
    <location>
        <position position="158"/>
    </location>
    <ligand>
        <name>AMP</name>
        <dbReference type="ChEBI" id="CHEBI:456215"/>
    </ligand>
</feature>
<feature type="binding site" evidence="5">
    <location>
        <position position="261"/>
    </location>
    <ligand>
        <name>GTP</name>
        <dbReference type="ChEBI" id="CHEBI:37565"/>
    </ligand>
</feature>
<dbReference type="GO" id="GO:0046041">
    <property type="term" value="P:ITP metabolic process"/>
    <property type="evidence" value="ECO:0007669"/>
    <property type="project" value="UniProtKB-UniRule"/>
</dbReference>
<dbReference type="GO" id="GO:0004017">
    <property type="term" value="F:AMP kinase activity"/>
    <property type="evidence" value="ECO:0007669"/>
    <property type="project" value="InterPro"/>
</dbReference>
<protein>
    <recommendedName>
        <fullName evidence="5">GTP:AMP phosphotransferase, mitochondrial</fullName>
        <ecNumber evidence="5">2.7.4.10</ecNumber>
    </recommendedName>
    <alternativeName>
        <fullName evidence="5">Adenylate kinase 3</fullName>
        <shortName evidence="5">AK 3</shortName>
    </alternativeName>
</protein>
<reference evidence="8" key="1">
    <citation type="journal article" date="2013" name="Ind. Biotechnol.">
        <title>Comparative genomics analysis of Trichoderma reesei strains.</title>
        <authorList>
            <person name="Koike H."/>
            <person name="Aerts A."/>
            <person name="LaButti K."/>
            <person name="Grigoriev I.V."/>
            <person name="Baker S.E."/>
        </authorList>
    </citation>
    <scope>NUCLEOTIDE SEQUENCE [LARGE SCALE GENOMIC DNA]</scope>
    <source>
        <strain evidence="8">ATCC 56765 / BCRC 32924 / NRRL 11460 / Rut C-30</strain>
    </source>
</reference>
<evidence type="ECO:0000256" key="4">
    <source>
        <dbReference type="ARBA" id="ARBA00023128"/>
    </source>
</evidence>
<dbReference type="InterPro" id="IPR007862">
    <property type="entry name" value="Adenylate_kinase_lid-dom"/>
</dbReference>
<dbReference type="CDD" id="cd01428">
    <property type="entry name" value="ADK"/>
    <property type="match status" value="1"/>
</dbReference>
<dbReference type="AlphaFoldDB" id="A0A024S0W3"/>
<keyword evidence="4 5" id="KW-0496">Mitochondrion</keyword>
<dbReference type="InterPro" id="IPR033690">
    <property type="entry name" value="Adenylat_kinase_CS"/>
</dbReference>
<dbReference type="Gene3D" id="3.40.50.300">
    <property type="entry name" value="P-loop containing nucleotide triphosphate hydrolases"/>
    <property type="match status" value="2"/>
</dbReference>
<dbReference type="SUPFAM" id="SSF52540">
    <property type="entry name" value="P-loop containing nucleoside triphosphate hydrolases"/>
    <property type="match status" value="1"/>
</dbReference>
<proteinExistence type="inferred from homology"/>
<evidence type="ECO:0000256" key="1">
    <source>
        <dbReference type="ARBA" id="ARBA00022679"/>
    </source>
</evidence>
<evidence type="ECO:0000256" key="2">
    <source>
        <dbReference type="ARBA" id="ARBA00022741"/>
    </source>
</evidence>
<dbReference type="HAMAP" id="MF_03169">
    <property type="entry name" value="Adenylate_kinase_AK3"/>
    <property type="match status" value="1"/>
</dbReference>
<organism evidence="7 8">
    <name type="scientific">Hypocrea jecorina (strain ATCC 56765 / BCRC 32924 / NRRL 11460 / Rut C-30)</name>
    <name type="common">Trichoderma reesei</name>
    <dbReference type="NCBI Taxonomy" id="1344414"/>
    <lineage>
        <taxon>Eukaryota</taxon>
        <taxon>Fungi</taxon>
        <taxon>Dikarya</taxon>
        <taxon>Ascomycota</taxon>
        <taxon>Pezizomycotina</taxon>
        <taxon>Sordariomycetes</taxon>
        <taxon>Hypocreomycetidae</taxon>
        <taxon>Hypocreales</taxon>
        <taxon>Hypocreaceae</taxon>
        <taxon>Trichoderma</taxon>
    </lineage>
</organism>
<feature type="region of interest" description="LID" evidence="5">
    <location>
        <begin position="187"/>
        <end position="224"/>
    </location>
</feature>
<dbReference type="Proteomes" id="UP000024376">
    <property type="component" value="Unassembled WGS sequence"/>
</dbReference>
<sequence length="278" mass="31113">MQLKRAARVILIGAPGVGKGTQSERLLRRFPQLKAISTGDLLRHNVKNRTPLGIMAENTIKAGGLVADDLMLRLISSELRSRGWLLGGGRAPLMTLSAEATSIEGSYHHHHHHHQSNSSMDDVFNSMTFHVDEHAAPQASEDPSASFMLDGYPRTVSQAVTLDRLVPMNLVVSLQTPFSVILERIAGRWVHEPSGRVYNTSFNRPRVPGRDDVTGEPLVQRPDDNEETYRARFRKFQENSEPILNHYAKKGVLLEIEGMSSDEISPKLFEAFEARFVR</sequence>
<feature type="binding site" evidence="5">
    <location>
        <position position="221"/>
    </location>
    <ligand>
        <name>AMP</name>
        <dbReference type="ChEBI" id="CHEBI:456215"/>
    </ligand>
</feature>
<comment type="function">
    <text evidence="5">Involved in maintaining the homeostasis of cellular nucleotides by catalyzing the interconversion of nucleoside phosphates. Has GTP:AMP phosphotransferase and ITP:AMP phosphotransferase activities.</text>
</comment>
<dbReference type="GO" id="GO:0006172">
    <property type="term" value="P:ADP biosynthetic process"/>
    <property type="evidence" value="ECO:0007669"/>
    <property type="project" value="UniProtKB-UniRule"/>
</dbReference>
<comment type="subunit">
    <text evidence="5">Monomer.</text>
</comment>
<dbReference type="GO" id="GO:0046033">
    <property type="term" value="P:AMP metabolic process"/>
    <property type="evidence" value="ECO:0007669"/>
    <property type="project" value="UniProtKB-UniRule"/>
</dbReference>
<feature type="binding site" evidence="5">
    <location>
        <begin position="197"/>
        <end position="198"/>
    </location>
    <ligand>
        <name>GTP</name>
        <dbReference type="ChEBI" id="CHEBI:37565"/>
    </ligand>
</feature>
<keyword evidence="2 5" id="KW-0547">Nucleotide-binding</keyword>
<dbReference type="HOGENOM" id="CLU_032354_1_1_1"/>
<dbReference type="InterPro" id="IPR000850">
    <property type="entry name" value="Adenylat/UMP-CMP_kin"/>
</dbReference>
<dbReference type="Pfam" id="PF05191">
    <property type="entry name" value="ADK_lid"/>
    <property type="match status" value="1"/>
</dbReference>
<feature type="region of interest" description="NMPbind" evidence="5">
    <location>
        <begin position="37"/>
        <end position="66"/>
    </location>
</feature>
<comment type="domain">
    <text evidence="5">Consists of three domains, a large central CORE domain and two small peripheral domains, NMPbind and LID, which undergo movements during catalysis. The LID domain closes over the site of phosphoryl transfer upon GTP binding. Assembling and dissambling the active center during each catalytic cycle provides an effective means to prevent GTP hydrolysis.</text>
</comment>
<dbReference type="InterPro" id="IPR027417">
    <property type="entry name" value="P-loop_NTPase"/>
</dbReference>
<feature type="binding site" evidence="5">
    <location>
        <begin position="16"/>
        <end position="21"/>
    </location>
    <ligand>
        <name>GTP</name>
        <dbReference type="ChEBI" id="CHEBI:37565"/>
    </ligand>
</feature>
<dbReference type="PRINTS" id="PR00094">
    <property type="entry name" value="ADENYLTKNASE"/>
</dbReference>
<dbReference type="Pfam" id="PF00406">
    <property type="entry name" value="ADK"/>
    <property type="match status" value="2"/>
</dbReference>
<name>A0A024S0W3_HYPJR</name>
<keyword evidence="1 5" id="KW-0808">Transferase</keyword>
<dbReference type="GO" id="GO:0046899">
    <property type="term" value="F:nucleoside triphosphate adenylate kinase activity"/>
    <property type="evidence" value="ECO:0007669"/>
    <property type="project" value="UniProtKB-UniRule"/>
</dbReference>
<dbReference type="GO" id="GO:0046039">
    <property type="term" value="P:GTP metabolic process"/>
    <property type="evidence" value="ECO:0007669"/>
    <property type="project" value="UniProtKB-UniRule"/>
</dbReference>
<dbReference type="EC" id="2.7.4.10" evidence="5"/>
<dbReference type="HAMAP" id="MF_00235">
    <property type="entry name" value="Adenylate_kinase_Adk"/>
    <property type="match status" value="1"/>
</dbReference>
<evidence type="ECO:0000313" key="8">
    <source>
        <dbReference type="Proteomes" id="UP000024376"/>
    </source>
</evidence>
<feature type="domain" description="Adenylate kinase active site lid" evidence="6">
    <location>
        <begin position="188"/>
        <end position="223"/>
    </location>
</feature>
<feature type="binding site" evidence="5">
    <location>
        <position position="43"/>
    </location>
    <ligand>
        <name>AMP</name>
        <dbReference type="ChEBI" id="CHEBI:456215"/>
    </ligand>
</feature>
<feature type="binding site" evidence="5">
    <location>
        <position position="38"/>
    </location>
    <ligand>
        <name>AMP</name>
        <dbReference type="ChEBI" id="CHEBI:456215"/>
    </ligand>
</feature>
<dbReference type="PROSITE" id="PS00113">
    <property type="entry name" value="ADENYLATE_KINASE"/>
    <property type="match status" value="1"/>
</dbReference>
<dbReference type="GO" id="GO:0005524">
    <property type="term" value="F:ATP binding"/>
    <property type="evidence" value="ECO:0007669"/>
    <property type="project" value="InterPro"/>
</dbReference>
<evidence type="ECO:0000259" key="6">
    <source>
        <dbReference type="Pfam" id="PF05191"/>
    </source>
</evidence>
<accession>A0A024S0W3</accession>